<accession>A0A4R8FU58</accession>
<dbReference type="EMBL" id="SOEB01000014">
    <property type="protein sequence ID" value="TDX27678.1"/>
    <property type="molecule type" value="Genomic_DNA"/>
</dbReference>
<reference evidence="1 2" key="1">
    <citation type="submission" date="2019-03" db="EMBL/GenBank/DDBJ databases">
        <title>Genomic Encyclopedia of Type Strains, Phase IV (KMG-IV): sequencing the most valuable type-strain genomes for metagenomic binning, comparative biology and taxonomic classification.</title>
        <authorList>
            <person name="Goeker M."/>
        </authorList>
    </citation>
    <scope>NUCLEOTIDE SEQUENCE [LARGE SCALE GENOMIC DNA]</scope>
    <source>
        <strain evidence="1 2">JA181</strain>
    </source>
</reference>
<dbReference type="AlphaFoldDB" id="A0A4R8FU58"/>
<protein>
    <submittedName>
        <fullName evidence="1">Uncharacterized protein</fullName>
    </submittedName>
</protein>
<sequence length="149" mass="16569">MGRRWIAVEQMDYIQDLTATRLKKVIEGEQGGISKAVEWQGGGSFVYAELVSCNATFADRIGAADTSEALQTIYADMRATGYLRYDVDLSDFDTDDFAALPLEDQKRVLMDCLDANHLYVNFGSLGDEAHADIAEEDHRLTRAFYGVEG</sequence>
<dbReference type="Proteomes" id="UP000295484">
    <property type="component" value="Unassembled WGS sequence"/>
</dbReference>
<evidence type="ECO:0000313" key="1">
    <source>
        <dbReference type="EMBL" id="TDX27678.1"/>
    </source>
</evidence>
<proteinExistence type="predicted"/>
<gene>
    <name evidence="1" type="ORF">EV657_1142</name>
</gene>
<evidence type="ECO:0000313" key="2">
    <source>
        <dbReference type="Proteomes" id="UP000295484"/>
    </source>
</evidence>
<organism evidence="1 2">
    <name type="scientific">Rhodovulum visakhapatnamense</name>
    <dbReference type="NCBI Taxonomy" id="364297"/>
    <lineage>
        <taxon>Bacteria</taxon>
        <taxon>Pseudomonadati</taxon>
        <taxon>Pseudomonadota</taxon>
        <taxon>Alphaproteobacteria</taxon>
        <taxon>Rhodobacterales</taxon>
        <taxon>Paracoccaceae</taxon>
        <taxon>Rhodovulum</taxon>
    </lineage>
</organism>
<comment type="caution">
    <text evidence="1">The sequence shown here is derived from an EMBL/GenBank/DDBJ whole genome shotgun (WGS) entry which is preliminary data.</text>
</comment>
<name>A0A4R8FU58_9RHOB</name>